<gene>
    <name evidence="3" type="ORF">HK099_007398</name>
</gene>
<evidence type="ECO:0000256" key="1">
    <source>
        <dbReference type="SAM" id="MobiDB-lite"/>
    </source>
</evidence>
<evidence type="ECO:0000313" key="3">
    <source>
        <dbReference type="EMBL" id="KAJ3213436.1"/>
    </source>
</evidence>
<dbReference type="Proteomes" id="UP001211065">
    <property type="component" value="Unassembled WGS sequence"/>
</dbReference>
<protein>
    <submittedName>
        <fullName evidence="3">Uncharacterized protein</fullName>
    </submittedName>
</protein>
<evidence type="ECO:0000313" key="4">
    <source>
        <dbReference type="Proteomes" id="UP001211065"/>
    </source>
</evidence>
<dbReference type="InterPro" id="IPR032675">
    <property type="entry name" value="LRR_dom_sf"/>
</dbReference>
<dbReference type="PANTHER" id="PTHR13318:SF190">
    <property type="entry name" value="PARTNER OF PAIRED, ISOFORM B"/>
    <property type="match status" value="1"/>
</dbReference>
<keyword evidence="2" id="KW-0812">Transmembrane</keyword>
<keyword evidence="2" id="KW-0472">Membrane</keyword>
<feature type="compositionally biased region" description="Low complexity" evidence="1">
    <location>
        <begin position="24"/>
        <end position="56"/>
    </location>
</feature>
<keyword evidence="4" id="KW-1185">Reference proteome</keyword>
<sequence length="953" mass="104247">MSEQPPQQHIQVELPPEPAPPATQPALPALPAAQPATQQAPPAAQPATQQAPPPAQQMQQGLQTSVPLINGIPFYKTRLAALISTAILFFLSLISLVIYNYNVWILILCIINLGLYGSSLYFIYTNDNRYATQLILVEIILFVVSWLLGLILSLMLDPTFLSFGLGWSVFNLVINLVLNTPLYFYRKELLLNPILPVQKNEMGQVSSTLTPVPASAPVLQSVVSESPTQNPAVIQTVQNPGVTQTVVQNPAVTQTVVQNPTVTQTVVQNPTVTQTVVQNPTVTQTFAQSPAVTQTFAQSPAVTQTFAQSPAVTQSSVSNEQKMQLVSGVINLTTALVVLTLSPVEIDPNDVNLTFPGVADFFCFLVTQVLQVEKINNKMLSVLSLVGRTCNDYQLLYSLCLLNRACNLIFTDILYSNLSFINSNLLQTLFLGKHNYKIKTVTSINNEMGLGDMSIILQLSTNLNSVIIKYHHLSLNLLLVLLQDYSISTLINLNISNSNLSDNNIHLILTYKNLKNLTLSDDDLTIKTAYILLEHKSLTRLTLHSLRSFEFIPQTLPSNDTITYLDLTGSTIKDDELRKLFENLPNLASVCISDCLSITDDSILKLSKSCLHLNTLMANGLLITDLSIYCLGGLKNLKKLHTSGCVLLTSSVILWLVKELDLEELILDGIPLIQDSFIAYYSFSLSTNECRLNKRCLNSMKSYSSESILPDTSFNSNPLLNFAMSIANTKLPDASFLITPPATPIHDALKSESLMKTGFIKKNSTSIPPSLQQEENYKPRQFKKFNEDAFSKLVKPTKLAIPTAVSALKKPSPGPTQLRRPSTSKVGTNISGKTAAATSSIRFPPARGNSSDSLSNRSFSNKIPTSTVSTLNSLAKKKSAARLSLQITSTQVPKKKDSRLSLQGPKPAATPSKLLQPTKLIPPTKLVIPSKFNLSTKNSTLNKGKINGAIKST</sequence>
<dbReference type="EMBL" id="JADGJW010000711">
    <property type="protein sequence ID" value="KAJ3213436.1"/>
    <property type="molecule type" value="Genomic_DNA"/>
</dbReference>
<feature type="compositionally biased region" description="Polar residues" evidence="1">
    <location>
        <begin position="819"/>
        <end position="841"/>
    </location>
</feature>
<keyword evidence="2" id="KW-1133">Transmembrane helix</keyword>
<reference evidence="3" key="1">
    <citation type="submission" date="2020-05" db="EMBL/GenBank/DDBJ databases">
        <title>Phylogenomic resolution of chytrid fungi.</title>
        <authorList>
            <person name="Stajich J.E."/>
            <person name="Amses K."/>
            <person name="Simmons R."/>
            <person name="Seto K."/>
            <person name="Myers J."/>
            <person name="Bonds A."/>
            <person name="Quandt C.A."/>
            <person name="Barry K."/>
            <person name="Liu P."/>
            <person name="Grigoriev I."/>
            <person name="Longcore J.E."/>
            <person name="James T.Y."/>
        </authorList>
    </citation>
    <scope>NUCLEOTIDE SEQUENCE</scope>
    <source>
        <strain evidence="3">JEL0476</strain>
    </source>
</reference>
<feature type="transmembrane region" description="Helical" evidence="2">
    <location>
        <begin position="135"/>
        <end position="154"/>
    </location>
</feature>
<proteinExistence type="predicted"/>
<feature type="compositionally biased region" description="Polar residues" evidence="1">
    <location>
        <begin position="1"/>
        <end position="10"/>
    </location>
</feature>
<feature type="region of interest" description="Disordered" evidence="1">
    <location>
        <begin position="805"/>
        <end position="863"/>
    </location>
</feature>
<feature type="non-terminal residue" evidence="3">
    <location>
        <position position="1"/>
    </location>
</feature>
<comment type="caution">
    <text evidence="3">The sequence shown here is derived from an EMBL/GenBank/DDBJ whole genome shotgun (WGS) entry which is preliminary data.</text>
</comment>
<feature type="compositionally biased region" description="Low complexity" evidence="1">
    <location>
        <begin position="849"/>
        <end position="861"/>
    </location>
</feature>
<dbReference type="Gene3D" id="3.80.10.10">
    <property type="entry name" value="Ribonuclease Inhibitor"/>
    <property type="match status" value="1"/>
</dbReference>
<name>A0AAD5TXA6_9FUNG</name>
<dbReference type="PANTHER" id="PTHR13318">
    <property type="entry name" value="PARTNER OF PAIRED, ISOFORM B-RELATED"/>
    <property type="match status" value="1"/>
</dbReference>
<dbReference type="GO" id="GO:0031146">
    <property type="term" value="P:SCF-dependent proteasomal ubiquitin-dependent protein catabolic process"/>
    <property type="evidence" value="ECO:0007669"/>
    <property type="project" value="TreeGrafter"/>
</dbReference>
<feature type="region of interest" description="Disordered" evidence="1">
    <location>
        <begin position="887"/>
        <end position="914"/>
    </location>
</feature>
<dbReference type="GO" id="GO:0019005">
    <property type="term" value="C:SCF ubiquitin ligase complex"/>
    <property type="evidence" value="ECO:0007669"/>
    <property type="project" value="TreeGrafter"/>
</dbReference>
<dbReference type="AlphaFoldDB" id="A0AAD5TXA6"/>
<dbReference type="SUPFAM" id="SSF52047">
    <property type="entry name" value="RNI-like"/>
    <property type="match status" value="1"/>
</dbReference>
<feature type="transmembrane region" description="Helical" evidence="2">
    <location>
        <begin position="79"/>
        <end position="98"/>
    </location>
</feature>
<accession>A0AAD5TXA6</accession>
<feature type="transmembrane region" description="Helical" evidence="2">
    <location>
        <begin position="160"/>
        <end position="178"/>
    </location>
</feature>
<evidence type="ECO:0000256" key="2">
    <source>
        <dbReference type="SAM" id="Phobius"/>
    </source>
</evidence>
<organism evidence="3 4">
    <name type="scientific">Clydaea vesicula</name>
    <dbReference type="NCBI Taxonomy" id="447962"/>
    <lineage>
        <taxon>Eukaryota</taxon>
        <taxon>Fungi</taxon>
        <taxon>Fungi incertae sedis</taxon>
        <taxon>Chytridiomycota</taxon>
        <taxon>Chytridiomycota incertae sedis</taxon>
        <taxon>Chytridiomycetes</taxon>
        <taxon>Lobulomycetales</taxon>
        <taxon>Lobulomycetaceae</taxon>
        <taxon>Clydaea</taxon>
    </lineage>
</organism>
<feature type="region of interest" description="Disordered" evidence="1">
    <location>
        <begin position="1"/>
        <end position="56"/>
    </location>
</feature>
<feature type="transmembrane region" description="Helical" evidence="2">
    <location>
        <begin position="104"/>
        <end position="123"/>
    </location>
</feature>